<feature type="non-terminal residue" evidence="3">
    <location>
        <position position="316"/>
    </location>
</feature>
<dbReference type="EMBL" id="CAXKWB010022803">
    <property type="protein sequence ID" value="CAL4124629.1"/>
    <property type="molecule type" value="Genomic_DNA"/>
</dbReference>
<evidence type="ECO:0000313" key="3">
    <source>
        <dbReference type="EMBL" id="CAL4124629.1"/>
    </source>
</evidence>
<feature type="signal peptide" evidence="2">
    <location>
        <begin position="1"/>
        <end position="34"/>
    </location>
</feature>
<evidence type="ECO:0008006" key="5">
    <source>
        <dbReference type="Google" id="ProtNLM"/>
    </source>
</evidence>
<feature type="compositionally biased region" description="Basic and acidic residues" evidence="1">
    <location>
        <begin position="98"/>
        <end position="110"/>
    </location>
</feature>
<protein>
    <recommendedName>
        <fullName evidence="5">Sulfotransferase</fullName>
    </recommendedName>
</protein>
<comment type="caution">
    <text evidence="3">The sequence shown here is derived from an EMBL/GenBank/DDBJ whole genome shotgun (WGS) entry which is preliminary data.</text>
</comment>
<dbReference type="SUPFAM" id="SSF52540">
    <property type="entry name" value="P-loop containing nucleoside triphosphate hydrolases"/>
    <property type="match status" value="1"/>
</dbReference>
<dbReference type="InterPro" id="IPR027417">
    <property type="entry name" value="P-loop_NTPase"/>
</dbReference>
<feature type="chain" id="PRO_5043853284" description="Sulfotransferase" evidence="2">
    <location>
        <begin position="35"/>
        <end position="316"/>
    </location>
</feature>
<dbReference type="PANTHER" id="PTHR10704:SF44">
    <property type="entry name" value="LD35051P-RELATED"/>
    <property type="match status" value="1"/>
</dbReference>
<dbReference type="GO" id="GO:0006790">
    <property type="term" value="P:sulfur compound metabolic process"/>
    <property type="evidence" value="ECO:0007669"/>
    <property type="project" value="TreeGrafter"/>
</dbReference>
<keyword evidence="4" id="KW-1185">Reference proteome</keyword>
<evidence type="ECO:0000313" key="4">
    <source>
        <dbReference type="Proteomes" id="UP001497623"/>
    </source>
</evidence>
<sequence>NLNLRQTCSNSRKRNTRLLLVLFCSTILLLNSRTDPRALLQWGVKNTGPADTAIAVDTGLALDIGSSDGGGDRSDGSEGTVIAVDTGFVLEIGSSDGGGDRSDDHSSSLDRDEEEDAGSPGQLRSRKQLVVTQATDMYSILKREREIIAKEMHGYTFHSKLPVRSAGELIPEQGGRPVRSIVITTWRSGSTFVGDILSILPLTYYHNEPLMDFGIKQVRTGTNAIQALYTIRQLLNCNYTDMKHYLNCQHEHPWLLNPNAPLWKHCVTRLDLCRRPEFLSSFCSLFPFQTIKTVRLRLNLTKGFLEDIKLITQKVL</sequence>
<feature type="region of interest" description="Disordered" evidence="1">
    <location>
        <begin position="92"/>
        <end position="126"/>
    </location>
</feature>
<organism evidence="3 4">
    <name type="scientific">Meganyctiphanes norvegica</name>
    <name type="common">Northern krill</name>
    <name type="synonym">Thysanopoda norvegica</name>
    <dbReference type="NCBI Taxonomy" id="48144"/>
    <lineage>
        <taxon>Eukaryota</taxon>
        <taxon>Metazoa</taxon>
        <taxon>Ecdysozoa</taxon>
        <taxon>Arthropoda</taxon>
        <taxon>Crustacea</taxon>
        <taxon>Multicrustacea</taxon>
        <taxon>Malacostraca</taxon>
        <taxon>Eumalacostraca</taxon>
        <taxon>Eucarida</taxon>
        <taxon>Euphausiacea</taxon>
        <taxon>Euphausiidae</taxon>
        <taxon>Meganyctiphanes</taxon>
    </lineage>
</organism>
<evidence type="ECO:0000256" key="1">
    <source>
        <dbReference type="SAM" id="MobiDB-lite"/>
    </source>
</evidence>
<feature type="non-terminal residue" evidence="3">
    <location>
        <position position="1"/>
    </location>
</feature>
<evidence type="ECO:0000256" key="2">
    <source>
        <dbReference type="SAM" id="SignalP"/>
    </source>
</evidence>
<name>A0AAV2RFP1_MEGNR</name>
<dbReference type="InterPro" id="IPR051135">
    <property type="entry name" value="Gal/GlcNAc/GalNAc_ST"/>
</dbReference>
<gene>
    <name evidence="3" type="ORF">MNOR_LOCUS24666</name>
</gene>
<dbReference type="GO" id="GO:0006044">
    <property type="term" value="P:N-acetylglucosamine metabolic process"/>
    <property type="evidence" value="ECO:0007669"/>
    <property type="project" value="TreeGrafter"/>
</dbReference>
<keyword evidence="2" id="KW-0732">Signal</keyword>
<proteinExistence type="predicted"/>
<reference evidence="3 4" key="1">
    <citation type="submission" date="2024-05" db="EMBL/GenBank/DDBJ databases">
        <authorList>
            <person name="Wallberg A."/>
        </authorList>
    </citation>
    <scope>NUCLEOTIDE SEQUENCE [LARGE SCALE GENOMIC DNA]</scope>
</reference>
<dbReference type="AlphaFoldDB" id="A0AAV2RFP1"/>
<accession>A0AAV2RFP1</accession>
<dbReference type="PANTHER" id="PTHR10704">
    <property type="entry name" value="CARBOHYDRATE SULFOTRANSFERASE"/>
    <property type="match status" value="1"/>
</dbReference>
<dbReference type="Proteomes" id="UP001497623">
    <property type="component" value="Unassembled WGS sequence"/>
</dbReference>
<dbReference type="GO" id="GO:0001517">
    <property type="term" value="F:N-acetylglucosamine 6-O-sulfotransferase activity"/>
    <property type="evidence" value="ECO:0007669"/>
    <property type="project" value="TreeGrafter"/>
</dbReference>